<keyword evidence="1" id="KW-1133">Transmembrane helix</keyword>
<reference evidence="2 3" key="1">
    <citation type="submission" date="2018-06" db="EMBL/GenBank/DDBJ databases">
        <title>Draft genome sequence of Burkholderia reimsis strain BE51 isolated from a French agricultural soil.</title>
        <authorList>
            <person name="Esmaeel Q."/>
        </authorList>
    </citation>
    <scope>NUCLEOTIDE SEQUENCE [LARGE SCALE GENOMIC DNA]</scope>
    <source>
        <strain evidence="2 3">BE51</strain>
    </source>
</reference>
<keyword evidence="1" id="KW-0812">Transmembrane</keyword>
<dbReference type="Proteomes" id="UP000252458">
    <property type="component" value="Unassembled WGS sequence"/>
</dbReference>
<evidence type="ECO:0000256" key="1">
    <source>
        <dbReference type="SAM" id="Phobius"/>
    </source>
</evidence>
<proteinExistence type="predicted"/>
<accession>A0A365R1D8</accession>
<evidence type="ECO:0000313" key="2">
    <source>
        <dbReference type="EMBL" id="RBB42304.1"/>
    </source>
</evidence>
<sequence>MNQIVEIRKNGGTGLLGVLIVWGLAVAAAAEAGVYRAIYPLGLACLIALGIVAPVAVYSMSRGVRTYIATIGLRTLTAFHIWRIAAALVFLWYPYASAGLGPATRNRVLGILAWTLFRSKFPAPTLQMPARRAGVFLFVLVDSRAARDCALRTHSNIMNKSSHALLGGLVGA</sequence>
<keyword evidence="3" id="KW-1185">Reference proteome</keyword>
<feature type="transmembrane region" description="Helical" evidence="1">
    <location>
        <begin position="71"/>
        <end position="95"/>
    </location>
</feature>
<feature type="transmembrane region" description="Helical" evidence="1">
    <location>
        <begin position="12"/>
        <end position="32"/>
    </location>
</feature>
<dbReference type="RefSeq" id="WP_113044798.1">
    <property type="nucleotide sequence ID" value="NZ_QMFZ01000002.1"/>
</dbReference>
<keyword evidence="1" id="KW-0472">Membrane</keyword>
<evidence type="ECO:0000313" key="3">
    <source>
        <dbReference type="Proteomes" id="UP000252458"/>
    </source>
</evidence>
<name>A0A365R1D8_9BURK</name>
<protein>
    <submittedName>
        <fullName evidence="2">Uncharacterized protein</fullName>
    </submittedName>
</protein>
<comment type="caution">
    <text evidence="2">The sequence shown here is derived from an EMBL/GenBank/DDBJ whole genome shotgun (WGS) entry which is preliminary data.</text>
</comment>
<gene>
    <name evidence="2" type="ORF">DPV79_03640</name>
</gene>
<feature type="transmembrane region" description="Helical" evidence="1">
    <location>
        <begin position="38"/>
        <end position="59"/>
    </location>
</feature>
<organism evidence="2 3">
    <name type="scientific">Burkholderia reimsis</name>
    <dbReference type="NCBI Taxonomy" id="2234132"/>
    <lineage>
        <taxon>Bacteria</taxon>
        <taxon>Pseudomonadati</taxon>
        <taxon>Pseudomonadota</taxon>
        <taxon>Betaproteobacteria</taxon>
        <taxon>Burkholderiales</taxon>
        <taxon>Burkholderiaceae</taxon>
        <taxon>Burkholderia</taxon>
    </lineage>
</organism>
<dbReference type="AlphaFoldDB" id="A0A365R1D8"/>
<dbReference type="EMBL" id="QMFZ01000002">
    <property type="protein sequence ID" value="RBB42304.1"/>
    <property type="molecule type" value="Genomic_DNA"/>
</dbReference>